<feature type="region of interest" description="Disordered" evidence="2">
    <location>
        <begin position="181"/>
        <end position="236"/>
    </location>
</feature>
<feature type="compositionally biased region" description="Basic and acidic residues" evidence="2">
    <location>
        <begin position="1"/>
        <end position="14"/>
    </location>
</feature>
<feature type="compositionally biased region" description="Low complexity" evidence="2">
    <location>
        <begin position="15"/>
        <end position="25"/>
    </location>
</feature>
<feature type="compositionally biased region" description="Low complexity" evidence="2">
    <location>
        <begin position="226"/>
        <end position="236"/>
    </location>
</feature>
<evidence type="ECO:0000256" key="1">
    <source>
        <dbReference type="SAM" id="Coils"/>
    </source>
</evidence>
<proteinExistence type="predicted"/>
<evidence type="ECO:0000313" key="4">
    <source>
        <dbReference type="Proteomes" id="UP000799753"/>
    </source>
</evidence>
<accession>A0A6A6RWD7</accession>
<reference evidence="3" key="1">
    <citation type="journal article" date="2020" name="Stud. Mycol.">
        <title>101 Dothideomycetes genomes: a test case for predicting lifestyles and emergence of pathogens.</title>
        <authorList>
            <person name="Haridas S."/>
            <person name="Albert R."/>
            <person name="Binder M."/>
            <person name="Bloem J."/>
            <person name="Labutti K."/>
            <person name="Salamov A."/>
            <person name="Andreopoulos B."/>
            <person name="Baker S."/>
            <person name="Barry K."/>
            <person name="Bills G."/>
            <person name="Bluhm B."/>
            <person name="Cannon C."/>
            <person name="Castanera R."/>
            <person name="Culley D."/>
            <person name="Daum C."/>
            <person name="Ezra D."/>
            <person name="Gonzalez J."/>
            <person name="Henrissat B."/>
            <person name="Kuo A."/>
            <person name="Liang C."/>
            <person name="Lipzen A."/>
            <person name="Lutzoni F."/>
            <person name="Magnuson J."/>
            <person name="Mondo S."/>
            <person name="Nolan M."/>
            <person name="Ohm R."/>
            <person name="Pangilinan J."/>
            <person name="Park H.-J."/>
            <person name="Ramirez L."/>
            <person name="Alfaro M."/>
            <person name="Sun H."/>
            <person name="Tritt A."/>
            <person name="Yoshinaga Y."/>
            <person name="Zwiers L.-H."/>
            <person name="Turgeon B."/>
            <person name="Goodwin S."/>
            <person name="Spatafora J."/>
            <person name="Crous P."/>
            <person name="Grigoriev I."/>
        </authorList>
    </citation>
    <scope>NUCLEOTIDE SEQUENCE</scope>
    <source>
        <strain evidence="3">CBS 473.64</strain>
    </source>
</reference>
<keyword evidence="4" id="KW-1185">Reference proteome</keyword>
<dbReference type="EMBL" id="MU006786">
    <property type="protein sequence ID" value="KAF2639670.1"/>
    <property type="molecule type" value="Genomic_DNA"/>
</dbReference>
<feature type="coiled-coil region" evidence="1">
    <location>
        <begin position="28"/>
        <end position="55"/>
    </location>
</feature>
<keyword evidence="1" id="KW-0175">Coiled coil</keyword>
<dbReference type="AlphaFoldDB" id="A0A6A6RWD7"/>
<name>A0A6A6RWD7_9PLEO</name>
<feature type="region of interest" description="Disordered" evidence="2">
    <location>
        <begin position="1"/>
        <end position="28"/>
    </location>
</feature>
<evidence type="ECO:0000256" key="2">
    <source>
        <dbReference type="SAM" id="MobiDB-lite"/>
    </source>
</evidence>
<organism evidence="3 4">
    <name type="scientific">Massarina eburnea CBS 473.64</name>
    <dbReference type="NCBI Taxonomy" id="1395130"/>
    <lineage>
        <taxon>Eukaryota</taxon>
        <taxon>Fungi</taxon>
        <taxon>Dikarya</taxon>
        <taxon>Ascomycota</taxon>
        <taxon>Pezizomycotina</taxon>
        <taxon>Dothideomycetes</taxon>
        <taxon>Pleosporomycetidae</taxon>
        <taxon>Pleosporales</taxon>
        <taxon>Massarineae</taxon>
        <taxon>Massarinaceae</taxon>
        <taxon>Massarina</taxon>
    </lineage>
</organism>
<sequence length="308" mass="35483">MARDNNHRRGDEGSKSSSRNTTSRKLSIEELEETKKRLRSLISDLEQTRSFLNTRLSSAYTMIRKLEGENYEYEKNQETSVDFIKTIARMALKTLEPEPTPKRAEQRFADLRRALQDWSLYVHAGEAFLEDETKLPYEALSQILDEMKAFLLSEDLPTNHKLKNDCKDLLFPNNITSFQPSGYEPVSRKRSSSSGRSGCQSEENSSSDDRYRMTGNPGKKRKSSGEESGSSSGQSEYSLEPKLEWWDKRASEHLDTNSRFDGYTDLCERQTRLIIFGRQYPLSYLSGLDINLSNSEVSYNYTRILLLE</sequence>
<gene>
    <name evidence="3" type="ORF">P280DRAFT_481085</name>
</gene>
<protein>
    <submittedName>
        <fullName evidence="3">Uncharacterized protein</fullName>
    </submittedName>
</protein>
<dbReference type="Proteomes" id="UP000799753">
    <property type="component" value="Unassembled WGS sequence"/>
</dbReference>
<evidence type="ECO:0000313" key="3">
    <source>
        <dbReference type="EMBL" id="KAF2639670.1"/>
    </source>
</evidence>